<accession>A0A5J5EEV7</accession>
<reference evidence="1 2" key="1">
    <citation type="submission" date="2019-09" db="EMBL/GenBank/DDBJ databases">
        <title>Draft genome of the ectomycorrhizal ascomycete Sphaerosporella brunnea.</title>
        <authorList>
            <consortium name="DOE Joint Genome Institute"/>
            <person name="Benucci G.M."/>
            <person name="Marozzi G."/>
            <person name="Antonielli L."/>
            <person name="Sanchez S."/>
            <person name="Marco P."/>
            <person name="Wang X."/>
            <person name="Falini L.B."/>
            <person name="Barry K."/>
            <person name="Haridas S."/>
            <person name="Lipzen A."/>
            <person name="Labutti K."/>
            <person name="Grigoriev I.V."/>
            <person name="Murat C."/>
            <person name="Martin F."/>
            <person name="Albertini E."/>
            <person name="Donnini D."/>
            <person name="Bonito G."/>
        </authorList>
    </citation>
    <scope>NUCLEOTIDE SEQUENCE [LARGE SCALE GENOMIC DNA]</scope>
    <source>
        <strain evidence="1 2">Sb_GMNB300</strain>
    </source>
</reference>
<gene>
    <name evidence="1" type="ORF">FN846DRAFT_913170</name>
</gene>
<comment type="caution">
    <text evidence="1">The sequence shown here is derived from an EMBL/GenBank/DDBJ whole genome shotgun (WGS) entry which is preliminary data.</text>
</comment>
<keyword evidence="2" id="KW-1185">Reference proteome</keyword>
<evidence type="ECO:0000313" key="2">
    <source>
        <dbReference type="Proteomes" id="UP000326924"/>
    </source>
</evidence>
<dbReference type="AlphaFoldDB" id="A0A5J5EEV7"/>
<sequence length="141" mass="16591">MFDVPPYNRFTFNNNGYFDYMGRSKFLEIYNEVVSVKKRFTNTIYSLQGIVGYEKSYIMAALAILLMRQGKRVIYIPHCGILAKDLRRNIKSAFLLSYADDPKTRRSITKFSSVEDVYDFCYQKARSNIDKLYVLADQCRR</sequence>
<protein>
    <submittedName>
        <fullName evidence="1">Uncharacterized protein</fullName>
    </submittedName>
</protein>
<dbReference type="OrthoDB" id="3171351at2759"/>
<name>A0A5J5EEV7_9PEZI</name>
<dbReference type="Proteomes" id="UP000326924">
    <property type="component" value="Unassembled WGS sequence"/>
</dbReference>
<proteinExistence type="predicted"/>
<organism evidence="1 2">
    <name type="scientific">Sphaerosporella brunnea</name>
    <dbReference type="NCBI Taxonomy" id="1250544"/>
    <lineage>
        <taxon>Eukaryota</taxon>
        <taxon>Fungi</taxon>
        <taxon>Dikarya</taxon>
        <taxon>Ascomycota</taxon>
        <taxon>Pezizomycotina</taxon>
        <taxon>Pezizomycetes</taxon>
        <taxon>Pezizales</taxon>
        <taxon>Pyronemataceae</taxon>
        <taxon>Sphaerosporella</taxon>
    </lineage>
</organism>
<dbReference type="EMBL" id="VXIS01000358">
    <property type="protein sequence ID" value="KAA8894195.1"/>
    <property type="molecule type" value="Genomic_DNA"/>
</dbReference>
<dbReference type="InParanoid" id="A0A5J5EEV7"/>
<evidence type="ECO:0000313" key="1">
    <source>
        <dbReference type="EMBL" id="KAA8894195.1"/>
    </source>
</evidence>